<keyword evidence="5" id="KW-0378">Hydrolase</keyword>
<comment type="caution">
    <text evidence="9">The sequence shown here is derived from an EMBL/GenBank/DDBJ whole genome shotgun (WGS) entry which is preliminary data.</text>
</comment>
<protein>
    <submittedName>
        <fullName evidence="9">Type II toxin-antitoxin system VapC family toxin</fullName>
    </submittedName>
</protein>
<proteinExistence type="inferred from homology"/>
<dbReference type="PANTHER" id="PTHR33653:SF1">
    <property type="entry name" value="RIBONUCLEASE VAPC2"/>
    <property type="match status" value="1"/>
</dbReference>
<evidence type="ECO:0000256" key="5">
    <source>
        <dbReference type="ARBA" id="ARBA00022801"/>
    </source>
</evidence>
<comment type="cofactor">
    <cofactor evidence="1">
        <name>Mg(2+)</name>
        <dbReference type="ChEBI" id="CHEBI:18420"/>
    </cofactor>
</comment>
<dbReference type="RefSeq" id="WP_380824163.1">
    <property type="nucleotide sequence ID" value="NZ_JBHTCG010000002.1"/>
</dbReference>
<dbReference type="InterPro" id="IPR050556">
    <property type="entry name" value="Type_II_TA_system_RNase"/>
</dbReference>
<evidence type="ECO:0000259" key="8">
    <source>
        <dbReference type="Pfam" id="PF01850"/>
    </source>
</evidence>
<keyword evidence="10" id="KW-1185">Reference proteome</keyword>
<keyword evidence="4" id="KW-0479">Metal-binding</keyword>
<dbReference type="SUPFAM" id="SSF88723">
    <property type="entry name" value="PIN domain-like"/>
    <property type="match status" value="1"/>
</dbReference>
<comment type="similarity">
    <text evidence="7">Belongs to the PINc/VapC protein family.</text>
</comment>
<dbReference type="PANTHER" id="PTHR33653">
    <property type="entry name" value="RIBONUCLEASE VAPC2"/>
    <property type="match status" value="1"/>
</dbReference>
<keyword evidence="2" id="KW-1277">Toxin-antitoxin system</keyword>
<evidence type="ECO:0000256" key="3">
    <source>
        <dbReference type="ARBA" id="ARBA00022722"/>
    </source>
</evidence>
<dbReference type="Pfam" id="PF01850">
    <property type="entry name" value="PIN"/>
    <property type="match status" value="1"/>
</dbReference>
<dbReference type="InterPro" id="IPR002716">
    <property type="entry name" value="PIN_dom"/>
</dbReference>
<sequence length="136" mass="14471">MPLVMLDTNIISGLLDPDDALNLNARDAVRRWEDQAASFAISVVTWSELRVGVIRKGAAAEKALAAFCSAVIDQVMPVDEATAERAAAIRSADLTIRVPDALIIAGAHEIGADALLTADRKFPRIAPDLVELVCPP</sequence>
<accession>A0ABW2NYK5</accession>
<evidence type="ECO:0000256" key="7">
    <source>
        <dbReference type="ARBA" id="ARBA00038093"/>
    </source>
</evidence>
<feature type="domain" description="PIN" evidence="8">
    <location>
        <begin position="4"/>
        <end position="126"/>
    </location>
</feature>
<dbReference type="Gene3D" id="3.40.50.1010">
    <property type="entry name" value="5'-nuclease"/>
    <property type="match status" value="1"/>
</dbReference>
<keyword evidence="3" id="KW-0540">Nuclease</keyword>
<gene>
    <name evidence="9" type="ORF">ACFQSB_03380</name>
</gene>
<dbReference type="CDD" id="cd09881">
    <property type="entry name" value="PIN_VapC4-5_FitB-like"/>
    <property type="match status" value="1"/>
</dbReference>
<dbReference type="EMBL" id="JBHTCG010000002">
    <property type="protein sequence ID" value="MFC7381235.1"/>
    <property type="molecule type" value="Genomic_DNA"/>
</dbReference>
<evidence type="ECO:0000256" key="2">
    <source>
        <dbReference type="ARBA" id="ARBA00022649"/>
    </source>
</evidence>
<evidence type="ECO:0000313" key="10">
    <source>
        <dbReference type="Proteomes" id="UP001596496"/>
    </source>
</evidence>
<dbReference type="InterPro" id="IPR029060">
    <property type="entry name" value="PIN-like_dom_sf"/>
</dbReference>
<evidence type="ECO:0000313" key="9">
    <source>
        <dbReference type="EMBL" id="MFC7381235.1"/>
    </source>
</evidence>
<dbReference type="Proteomes" id="UP001596496">
    <property type="component" value="Unassembled WGS sequence"/>
</dbReference>
<reference evidence="10" key="1">
    <citation type="journal article" date="2019" name="Int. J. Syst. Evol. Microbiol.">
        <title>The Global Catalogue of Microorganisms (GCM) 10K type strain sequencing project: providing services to taxonomists for standard genome sequencing and annotation.</title>
        <authorList>
            <consortium name="The Broad Institute Genomics Platform"/>
            <consortium name="The Broad Institute Genome Sequencing Center for Infectious Disease"/>
            <person name="Wu L."/>
            <person name="Ma J."/>
        </authorList>
    </citation>
    <scope>NUCLEOTIDE SEQUENCE [LARGE SCALE GENOMIC DNA]</scope>
    <source>
        <strain evidence="10">CECT 7649</strain>
    </source>
</reference>
<evidence type="ECO:0000256" key="6">
    <source>
        <dbReference type="ARBA" id="ARBA00022842"/>
    </source>
</evidence>
<name>A0ABW2NYK5_9ACTN</name>
<evidence type="ECO:0000256" key="4">
    <source>
        <dbReference type="ARBA" id="ARBA00022723"/>
    </source>
</evidence>
<evidence type="ECO:0000256" key="1">
    <source>
        <dbReference type="ARBA" id="ARBA00001946"/>
    </source>
</evidence>
<organism evidence="9 10">
    <name type="scientific">Sphaerisporangium rhizosphaerae</name>
    <dbReference type="NCBI Taxonomy" id="2269375"/>
    <lineage>
        <taxon>Bacteria</taxon>
        <taxon>Bacillati</taxon>
        <taxon>Actinomycetota</taxon>
        <taxon>Actinomycetes</taxon>
        <taxon>Streptosporangiales</taxon>
        <taxon>Streptosporangiaceae</taxon>
        <taxon>Sphaerisporangium</taxon>
    </lineage>
</organism>
<keyword evidence="6" id="KW-0460">Magnesium</keyword>